<proteinExistence type="predicted"/>
<organism evidence="11">
    <name type="scientific">Medioppia subpectinata</name>
    <dbReference type="NCBI Taxonomy" id="1979941"/>
    <lineage>
        <taxon>Eukaryota</taxon>
        <taxon>Metazoa</taxon>
        <taxon>Ecdysozoa</taxon>
        <taxon>Arthropoda</taxon>
        <taxon>Chelicerata</taxon>
        <taxon>Arachnida</taxon>
        <taxon>Acari</taxon>
        <taxon>Acariformes</taxon>
        <taxon>Sarcoptiformes</taxon>
        <taxon>Oribatida</taxon>
        <taxon>Brachypylina</taxon>
        <taxon>Oppioidea</taxon>
        <taxon>Oppiidae</taxon>
        <taxon>Medioppia</taxon>
    </lineage>
</organism>
<feature type="signal peptide" evidence="9">
    <location>
        <begin position="1"/>
        <end position="27"/>
    </location>
</feature>
<evidence type="ECO:0000256" key="8">
    <source>
        <dbReference type="ARBA" id="ARBA00023180"/>
    </source>
</evidence>
<reference evidence="11" key="1">
    <citation type="submission" date="2020-11" db="EMBL/GenBank/DDBJ databases">
        <authorList>
            <person name="Tran Van P."/>
        </authorList>
    </citation>
    <scope>NUCLEOTIDE SEQUENCE</scope>
</reference>
<evidence type="ECO:0000256" key="2">
    <source>
        <dbReference type="ARBA" id="ARBA00019890"/>
    </source>
</evidence>
<dbReference type="EMBL" id="CAJPIZ010007755">
    <property type="protein sequence ID" value="CAG2110566.1"/>
    <property type="molecule type" value="Genomic_DNA"/>
</dbReference>
<name>A0A7R9KXI6_9ACAR</name>
<evidence type="ECO:0000259" key="10">
    <source>
        <dbReference type="Pfam" id="PF08212"/>
    </source>
</evidence>
<dbReference type="FunFam" id="2.40.128.20:FF:000003">
    <property type="entry name" value="Apolipoprotein D"/>
    <property type="match status" value="1"/>
</dbReference>
<dbReference type="GO" id="GO:0000302">
    <property type="term" value="P:response to reactive oxygen species"/>
    <property type="evidence" value="ECO:0007669"/>
    <property type="project" value="TreeGrafter"/>
</dbReference>
<gene>
    <name evidence="11" type="ORF">OSB1V03_LOCUS10549</name>
</gene>
<dbReference type="GO" id="GO:0031409">
    <property type="term" value="F:pigment binding"/>
    <property type="evidence" value="ECO:0007669"/>
    <property type="project" value="InterPro"/>
</dbReference>
<evidence type="ECO:0000256" key="9">
    <source>
        <dbReference type="SAM" id="SignalP"/>
    </source>
</evidence>
<dbReference type="OrthoDB" id="10048091at2759"/>
<keyword evidence="3" id="KW-0813">Transport</keyword>
<evidence type="ECO:0000256" key="1">
    <source>
        <dbReference type="ARBA" id="ARBA00004613"/>
    </source>
</evidence>
<dbReference type="GO" id="GO:0008289">
    <property type="term" value="F:lipid binding"/>
    <property type="evidence" value="ECO:0007669"/>
    <property type="project" value="UniProtKB-KW"/>
</dbReference>
<dbReference type="EMBL" id="OC862330">
    <property type="protein sequence ID" value="CAD7630136.1"/>
    <property type="molecule type" value="Genomic_DNA"/>
</dbReference>
<keyword evidence="7" id="KW-1015">Disulfide bond</keyword>
<dbReference type="PROSITE" id="PS00213">
    <property type="entry name" value="LIPOCALIN"/>
    <property type="match status" value="1"/>
</dbReference>
<dbReference type="InterPro" id="IPR000566">
    <property type="entry name" value="Lipocln_cytosolic_FA-bd_dom"/>
</dbReference>
<comment type="subcellular location">
    <subcellularLocation>
        <location evidence="1">Secreted</location>
    </subcellularLocation>
</comment>
<keyword evidence="4" id="KW-0964">Secreted</keyword>
<dbReference type="GO" id="GO:0006629">
    <property type="term" value="P:lipid metabolic process"/>
    <property type="evidence" value="ECO:0007669"/>
    <property type="project" value="TreeGrafter"/>
</dbReference>
<dbReference type="AlphaFoldDB" id="A0A7R9KXI6"/>
<evidence type="ECO:0000256" key="6">
    <source>
        <dbReference type="ARBA" id="ARBA00023121"/>
    </source>
</evidence>
<dbReference type="SUPFAM" id="SSF50814">
    <property type="entry name" value="Lipocalins"/>
    <property type="match status" value="1"/>
</dbReference>
<dbReference type="InterPro" id="IPR012674">
    <property type="entry name" value="Calycin"/>
</dbReference>
<evidence type="ECO:0000313" key="12">
    <source>
        <dbReference type="Proteomes" id="UP000759131"/>
    </source>
</evidence>
<dbReference type="PANTHER" id="PTHR10612">
    <property type="entry name" value="APOLIPOPROTEIN D"/>
    <property type="match status" value="1"/>
</dbReference>
<dbReference type="Pfam" id="PF08212">
    <property type="entry name" value="Lipocalin_2"/>
    <property type="match status" value="1"/>
</dbReference>
<dbReference type="GO" id="GO:0005576">
    <property type="term" value="C:extracellular region"/>
    <property type="evidence" value="ECO:0007669"/>
    <property type="project" value="UniProtKB-SubCell"/>
</dbReference>
<evidence type="ECO:0000256" key="4">
    <source>
        <dbReference type="ARBA" id="ARBA00022525"/>
    </source>
</evidence>
<dbReference type="GO" id="GO:0005737">
    <property type="term" value="C:cytoplasm"/>
    <property type="evidence" value="ECO:0007669"/>
    <property type="project" value="TreeGrafter"/>
</dbReference>
<dbReference type="PANTHER" id="PTHR10612:SF34">
    <property type="entry name" value="APOLIPOPROTEIN D"/>
    <property type="match status" value="1"/>
</dbReference>
<keyword evidence="5 9" id="KW-0732">Signal</keyword>
<dbReference type="Gene3D" id="2.40.128.20">
    <property type="match status" value="1"/>
</dbReference>
<keyword evidence="6" id="KW-0446">Lipid-binding</keyword>
<keyword evidence="12" id="KW-1185">Reference proteome</keyword>
<evidence type="ECO:0000256" key="5">
    <source>
        <dbReference type="ARBA" id="ARBA00022729"/>
    </source>
</evidence>
<accession>A0A7R9KXI6</accession>
<evidence type="ECO:0000256" key="7">
    <source>
        <dbReference type="ARBA" id="ARBA00023157"/>
    </source>
</evidence>
<evidence type="ECO:0000256" key="3">
    <source>
        <dbReference type="ARBA" id="ARBA00022448"/>
    </source>
</evidence>
<evidence type="ECO:0000313" key="11">
    <source>
        <dbReference type="EMBL" id="CAD7630136.1"/>
    </source>
</evidence>
<dbReference type="PRINTS" id="PR01273">
    <property type="entry name" value="INVTBRTCOLOR"/>
</dbReference>
<feature type="domain" description="Lipocalin/cytosolic fatty-acid binding" evidence="10">
    <location>
        <begin position="39"/>
        <end position="173"/>
    </location>
</feature>
<dbReference type="Proteomes" id="UP000759131">
    <property type="component" value="Unassembled WGS sequence"/>
</dbReference>
<keyword evidence="8" id="KW-0325">Glycoprotein</keyword>
<protein>
    <recommendedName>
        <fullName evidence="2">Apolipoprotein D</fullName>
    </recommendedName>
</protein>
<dbReference type="PRINTS" id="PR00179">
    <property type="entry name" value="LIPOCALIN"/>
</dbReference>
<dbReference type="InterPro" id="IPR003057">
    <property type="entry name" value="Invtbrt_color"/>
</dbReference>
<dbReference type="InterPro" id="IPR022272">
    <property type="entry name" value="Lipocalin_CS"/>
</dbReference>
<feature type="chain" id="PRO_5035591808" description="Apolipoprotein D" evidence="9">
    <location>
        <begin position="28"/>
        <end position="329"/>
    </location>
</feature>
<sequence length="329" mass="36712">MRKVLSVGNLCAFVLLLWASETRVVSAVCPHIQTVPNFDPERFMGKWYEIQKYPNVWEAGQKCITTNYNLNPNGTINVENRGVYKLINYPINIRGLATPNTTDPARFDIEFRRFAGFTGKSKLWILETDYQNYALTYSCSSLPVVPINIENAWIMSRTPTLDQQIVDLLSNRLTAINSPTFLFFRTDQSNCPNDDNNNDDFTQTASSNVAYYVTMPCKSNYDSAVNITAIYNTNSGPNSGIACDQTTMHKGFISGGPCDGSAYREATAYRGSPVKGCLSPNGLSNYNCVYRKFQLSGRCKTVCEIYELGHIGAIVETYDPPFNNTGVAQ</sequence>